<dbReference type="AlphaFoldDB" id="A0ABC8M3F7"/>
<sequence>MDRRERHVYSGDTRSHGTSHFLRPSSSRSLPEHVSLARSKQSSSTASWPHLSSLPSFLSMVASLSKKFVSLLGQFDVQRFMSEMKKSEAFVRGLASRLNTLGKHLKDKSLYALGFCSELLLTPEDTYFLPDTYKCDPKKNSRAKFPLHNLTAAPVWLYVDKDGEYWDVPREAIDLASLPAESGLSYRLCLHHNSGTPKKFNADADVDVPPASLLSGLSLKFPVSYRTNMDLWRGITPKLETCKPYDIFLSFPHVSVSGIIGAGGFSLHLPSVNSGFMADALERASLTAQYGNFQKLFFDLTRFQR</sequence>
<accession>A0ABC8M3F7</accession>
<evidence type="ECO:0000313" key="2">
    <source>
        <dbReference type="EMBL" id="CAH8390279.1"/>
    </source>
</evidence>
<dbReference type="PANTHER" id="PTHR34954">
    <property type="entry name" value="EXPRESSED PROTEIN"/>
    <property type="match status" value="1"/>
</dbReference>
<organism evidence="2 3">
    <name type="scientific">Eruca vesicaria subsp. sativa</name>
    <name type="common">Garden rocket</name>
    <name type="synonym">Eruca sativa</name>
    <dbReference type="NCBI Taxonomy" id="29727"/>
    <lineage>
        <taxon>Eukaryota</taxon>
        <taxon>Viridiplantae</taxon>
        <taxon>Streptophyta</taxon>
        <taxon>Embryophyta</taxon>
        <taxon>Tracheophyta</taxon>
        <taxon>Spermatophyta</taxon>
        <taxon>Magnoliopsida</taxon>
        <taxon>eudicotyledons</taxon>
        <taxon>Gunneridae</taxon>
        <taxon>Pentapetalae</taxon>
        <taxon>rosids</taxon>
        <taxon>malvids</taxon>
        <taxon>Brassicales</taxon>
        <taxon>Brassicaceae</taxon>
        <taxon>Brassiceae</taxon>
        <taxon>Eruca</taxon>
    </lineage>
</organism>
<evidence type="ECO:0000313" key="3">
    <source>
        <dbReference type="Proteomes" id="UP001642260"/>
    </source>
</evidence>
<name>A0ABC8M3F7_ERUVS</name>
<dbReference type="EMBL" id="CAKOAT010886264">
    <property type="protein sequence ID" value="CAH8390279.1"/>
    <property type="molecule type" value="Genomic_DNA"/>
</dbReference>
<evidence type="ECO:0000256" key="1">
    <source>
        <dbReference type="SAM" id="MobiDB-lite"/>
    </source>
</evidence>
<keyword evidence="3" id="KW-1185">Reference proteome</keyword>
<dbReference type="PANTHER" id="PTHR34954:SF4">
    <property type="entry name" value="PROTEIN TRIGALACTOSYLDIACYLGLYCEROL 4, CHLOROPLASTIC"/>
    <property type="match status" value="1"/>
</dbReference>
<dbReference type="InterPro" id="IPR044160">
    <property type="entry name" value="TGD4-like"/>
</dbReference>
<comment type="caution">
    <text evidence="2">The sequence shown here is derived from an EMBL/GenBank/DDBJ whole genome shotgun (WGS) entry which is preliminary data.</text>
</comment>
<protein>
    <submittedName>
        <fullName evidence="2">Uncharacterized protein</fullName>
    </submittedName>
</protein>
<gene>
    <name evidence="2" type="ORF">ERUC_LOCUS42762</name>
</gene>
<dbReference type="Proteomes" id="UP001642260">
    <property type="component" value="Unassembled WGS sequence"/>
</dbReference>
<feature type="compositionally biased region" description="Basic and acidic residues" evidence="1">
    <location>
        <begin position="1"/>
        <end position="15"/>
    </location>
</feature>
<feature type="region of interest" description="Disordered" evidence="1">
    <location>
        <begin position="1"/>
        <end position="36"/>
    </location>
</feature>
<proteinExistence type="predicted"/>
<reference evidence="2 3" key="1">
    <citation type="submission" date="2022-03" db="EMBL/GenBank/DDBJ databases">
        <authorList>
            <person name="Macdonald S."/>
            <person name="Ahmed S."/>
            <person name="Newling K."/>
        </authorList>
    </citation>
    <scope>NUCLEOTIDE SEQUENCE [LARGE SCALE GENOMIC DNA]</scope>
</reference>